<keyword evidence="5 10" id="KW-0732">Signal</keyword>
<keyword evidence="7" id="KW-1133">Transmembrane helix</keyword>
<evidence type="ECO:0000256" key="9">
    <source>
        <dbReference type="SAM" id="MobiDB-lite"/>
    </source>
</evidence>
<feature type="compositionally biased region" description="Basic and acidic residues" evidence="9">
    <location>
        <begin position="207"/>
        <end position="219"/>
    </location>
</feature>
<feature type="compositionally biased region" description="Low complexity" evidence="9">
    <location>
        <begin position="248"/>
        <end position="262"/>
    </location>
</feature>
<comment type="caution">
    <text evidence="11">The sequence shown here is derived from an EMBL/GenBank/DDBJ whole genome shotgun (WGS) entry which is preliminary data.</text>
</comment>
<evidence type="ECO:0000313" key="11">
    <source>
        <dbReference type="EMBL" id="KAK9790570.1"/>
    </source>
</evidence>
<evidence type="ECO:0000313" key="12">
    <source>
        <dbReference type="Proteomes" id="UP001465755"/>
    </source>
</evidence>
<organism evidence="11 12">
    <name type="scientific">Symbiochloris irregularis</name>
    <dbReference type="NCBI Taxonomy" id="706552"/>
    <lineage>
        <taxon>Eukaryota</taxon>
        <taxon>Viridiplantae</taxon>
        <taxon>Chlorophyta</taxon>
        <taxon>core chlorophytes</taxon>
        <taxon>Trebouxiophyceae</taxon>
        <taxon>Trebouxiales</taxon>
        <taxon>Trebouxiaceae</taxon>
        <taxon>Symbiochloris</taxon>
    </lineage>
</organism>
<keyword evidence="8" id="KW-0472">Membrane</keyword>
<feature type="signal peptide" evidence="10">
    <location>
        <begin position="1"/>
        <end position="18"/>
    </location>
</feature>
<dbReference type="EMBL" id="JALJOQ010000189">
    <property type="protein sequence ID" value="KAK9790570.1"/>
    <property type="molecule type" value="Genomic_DNA"/>
</dbReference>
<feature type="region of interest" description="Disordered" evidence="9">
    <location>
        <begin position="248"/>
        <end position="269"/>
    </location>
</feature>
<evidence type="ECO:0000256" key="6">
    <source>
        <dbReference type="ARBA" id="ARBA00022824"/>
    </source>
</evidence>
<evidence type="ECO:0000256" key="1">
    <source>
        <dbReference type="ARBA" id="ARBA00004115"/>
    </source>
</evidence>
<evidence type="ECO:0000256" key="7">
    <source>
        <dbReference type="ARBA" id="ARBA00022989"/>
    </source>
</evidence>
<dbReference type="PANTHER" id="PTHR21397:SF4">
    <property type="entry name" value="ER MEMBRANE PROTEIN COMPLEX SUBUNIT 10"/>
    <property type="match status" value="1"/>
</dbReference>
<sequence>MGIPLCTFAVLIFSLVLSQVSTGFSKQFTVGIDHNIGDAHFQSAGLVSGELLLGGGKGGKLLTLERQPLSSKARQDLARLVKDNGRYKLRLTPGSGPAALTSIPAQCLVSPLCTEVLHLHVSHSGEVSAINYDQELCPCHSEAVRSLELPRNFTFAEEVKVPVLLPTVAHPVLLTPKPQQAAGKGKGAGKVAPVRTQGQGGAEGEDKEGLSKEEPPPDERTWLQKNWLLLLPVGFVVLNVLGTAAGGMAEQPAAAGRAARGPVSTGRRR</sequence>
<comment type="similarity">
    <text evidence="2">Belongs to the EMC10 family.</text>
</comment>
<keyword evidence="12" id="KW-1185">Reference proteome</keyword>
<evidence type="ECO:0000256" key="4">
    <source>
        <dbReference type="ARBA" id="ARBA00022692"/>
    </source>
</evidence>
<feature type="compositionally biased region" description="Low complexity" evidence="9">
    <location>
        <begin position="177"/>
        <end position="194"/>
    </location>
</feature>
<name>A0AAW1NN23_9CHLO</name>
<proteinExistence type="inferred from homology"/>
<dbReference type="CDD" id="cd22209">
    <property type="entry name" value="EMC10"/>
    <property type="match status" value="1"/>
</dbReference>
<comment type="subcellular location">
    <subcellularLocation>
        <location evidence="1">Endoplasmic reticulum membrane</location>
        <topology evidence="1">Single-pass type I membrane protein</topology>
    </subcellularLocation>
</comment>
<reference evidence="11 12" key="1">
    <citation type="journal article" date="2024" name="Nat. Commun.">
        <title>Phylogenomics reveals the evolutionary origins of lichenization in chlorophyte algae.</title>
        <authorList>
            <person name="Puginier C."/>
            <person name="Libourel C."/>
            <person name="Otte J."/>
            <person name="Skaloud P."/>
            <person name="Haon M."/>
            <person name="Grisel S."/>
            <person name="Petersen M."/>
            <person name="Berrin J.G."/>
            <person name="Delaux P.M."/>
            <person name="Dal Grande F."/>
            <person name="Keller J."/>
        </authorList>
    </citation>
    <scope>NUCLEOTIDE SEQUENCE [LARGE SCALE GENOMIC DNA]</scope>
    <source>
        <strain evidence="11 12">SAG 2036</strain>
    </source>
</reference>
<evidence type="ECO:0000256" key="5">
    <source>
        <dbReference type="ARBA" id="ARBA00022729"/>
    </source>
</evidence>
<dbReference type="AlphaFoldDB" id="A0AAW1NN23"/>
<evidence type="ECO:0000256" key="10">
    <source>
        <dbReference type="SAM" id="SignalP"/>
    </source>
</evidence>
<feature type="region of interest" description="Disordered" evidence="9">
    <location>
        <begin position="177"/>
        <end position="219"/>
    </location>
</feature>
<dbReference type="GO" id="GO:0005789">
    <property type="term" value="C:endoplasmic reticulum membrane"/>
    <property type="evidence" value="ECO:0007669"/>
    <property type="project" value="UniProtKB-SubCell"/>
</dbReference>
<protein>
    <recommendedName>
        <fullName evidence="3">ER membrane protein complex subunit 10</fullName>
    </recommendedName>
</protein>
<feature type="chain" id="PRO_5043878431" description="ER membrane protein complex subunit 10" evidence="10">
    <location>
        <begin position="19"/>
        <end position="269"/>
    </location>
</feature>
<evidence type="ECO:0000256" key="8">
    <source>
        <dbReference type="ARBA" id="ARBA00023136"/>
    </source>
</evidence>
<evidence type="ECO:0000256" key="2">
    <source>
        <dbReference type="ARBA" id="ARBA00007695"/>
    </source>
</evidence>
<keyword evidence="4" id="KW-0812">Transmembrane</keyword>
<evidence type="ECO:0000256" key="3">
    <source>
        <dbReference type="ARBA" id="ARBA00020105"/>
    </source>
</evidence>
<dbReference type="Pfam" id="PF21203">
    <property type="entry name" value="ECM10"/>
    <property type="match status" value="1"/>
</dbReference>
<keyword evidence="6" id="KW-0256">Endoplasmic reticulum</keyword>
<gene>
    <name evidence="11" type="ORF">WJX73_000374</name>
</gene>
<dbReference type="PANTHER" id="PTHR21397">
    <property type="entry name" value="CHROMATIN COMPLEXES SUBUNIT BAP18-RELATED"/>
    <property type="match status" value="1"/>
</dbReference>
<dbReference type="Proteomes" id="UP001465755">
    <property type="component" value="Unassembled WGS sequence"/>
</dbReference>
<accession>A0AAW1NN23</accession>